<evidence type="ECO:0000313" key="2">
    <source>
        <dbReference type="EMBL" id="MYG38012.1"/>
    </source>
</evidence>
<dbReference type="AlphaFoldDB" id="A0A6B1FCJ4"/>
<protein>
    <submittedName>
        <fullName evidence="2">Uncharacterized protein</fullName>
    </submittedName>
</protein>
<feature type="region of interest" description="Disordered" evidence="1">
    <location>
        <begin position="37"/>
        <end position="62"/>
    </location>
</feature>
<proteinExistence type="predicted"/>
<comment type="caution">
    <text evidence="2">The sequence shown here is derived from an EMBL/GenBank/DDBJ whole genome shotgun (WGS) entry which is preliminary data.</text>
</comment>
<reference evidence="2" key="1">
    <citation type="submission" date="2019-09" db="EMBL/GenBank/DDBJ databases">
        <title>Characterisation of the sponge microbiome using genome-centric metagenomics.</title>
        <authorList>
            <person name="Engelberts J.P."/>
            <person name="Robbins S.J."/>
            <person name="De Goeij J.M."/>
            <person name="Aranda M."/>
            <person name="Bell S.C."/>
            <person name="Webster N.S."/>
        </authorList>
    </citation>
    <scope>NUCLEOTIDE SEQUENCE</scope>
    <source>
        <strain evidence="2">SB0676_bin_10</strain>
    </source>
</reference>
<sequence>MGNVPLSSINAWPFSAALPLTAEGLVANDNAGNDHLDACGNDGGASRATWLPPPRAGPRGGS</sequence>
<organism evidence="2">
    <name type="scientific">Synechococcus sp. SB0676_bin_10</name>
    <dbReference type="NCBI Taxonomy" id="2604869"/>
    <lineage>
        <taxon>Bacteria</taxon>
        <taxon>Bacillati</taxon>
        <taxon>Cyanobacteriota</taxon>
        <taxon>Cyanophyceae</taxon>
        <taxon>Synechococcales</taxon>
        <taxon>Synechococcaceae</taxon>
        <taxon>Synechococcus</taxon>
    </lineage>
</organism>
<dbReference type="EMBL" id="VYDO01000108">
    <property type="protein sequence ID" value="MYG38012.1"/>
    <property type="molecule type" value="Genomic_DNA"/>
</dbReference>
<accession>A0A6B1FCJ4</accession>
<evidence type="ECO:0000256" key="1">
    <source>
        <dbReference type="SAM" id="MobiDB-lite"/>
    </source>
</evidence>
<gene>
    <name evidence="2" type="ORF">F4162_03195</name>
</gene>
<name>A0A6B1FCJ4_9SYNE</name>